<accession>A0AAP6JEC6</accession>
<dbReference type="SMART" id="SM00028">
    <property type="entry name" value="TPR"/>
    <property type="match status" value="2"/>
</dbReference>
<dbReference type="EMBL" id="JAYGII010000005">
    <property type="protein sequence ID" value="MEA5444996.1"/>
    <property type="molecule type" value="Genomic_DNA"/>
</dbReference>
<dbReference type="Proteomes" id="UP001302316">
    <property type="component" value="Unassembled WGS sequence"/>
</dbReference>
<keyword evidence="2" id="KW-1185">Reference proteome</keyword>
<organism evidence="1 2">
    <name type="scientific">Natronospira elongata</name>
    <dbReference type="NCBI Taxonomy" id="3110268"/>
    <lineage>
        <taxon>Bacteria</taxon>
        <taxon>Pseudomonadati</taxon>
        <taxon>Pseudomonadota</taxon>
        <taxon>Gammaproteobacteria</taxon>
        <taxon>Natronospirales</taxon>
        <taxon>Natronospiraceae</taxon>
        <taxon>Natronospira</taxon>
    </lineage>
</organism>
<dbReference type="RefSeq" id="WP_346050624.1">
    <property type="nucleotide sequence ID" value="NZ_JAYGII010000005.1"/>
</dbReference>
<dbReference type="PANTHER" id="PTHR40036">
    <property type="entry name" value="MACROCIN O-METHYLTRANSFERASE"/>
    <property type="match status" value="1"/>
</dbReference>
<gene>
    <name evidence="1" type="ORF">VCB98_04085</name>
</gene>
<dbReference type="InterPro" id="IPR011990">
    <property type="entry name" value="TPR-like_helical_dom_sf"/>
</dbReference>
<protein>
    <submittedName>
        <fullName evidence="1">Tetratricopeptide repeat protein</fullName>
    </submittedName>
</protein>
<name>A0AAP6JEC6_9GAMM</name>
<evidence type="ECO:0000313" key="1">
    <source>
        <dbReference type="EMBL" id="MEA5444996.1"/>
    </source>
</evidence>
<dbReference type="InterPro" id="IPR019734">
    <property type="entry name" value="TPR_rpt"/>
</dbReference>
<dbReference type="PANTHER" id="PTHR40036:SF1">
    <property type="entry name" value="MACROCIN O-METHYLTRANSFERASE"/>
    <property type="match status" value="1"/>
</dbReference>
<dbReference type="InterPro" id="IPR029063">
    <property type="entry name" value="SAM-dependent_MTases_sf"/>
</dbReference>
<sequence length="430" mass="46725">MSEQPLAEITKAVEAGRLQEAVAALAEYLQAEPGDPNAWFLQSRASLAQGKPEAAWQAARQALAIAPDSPNLRYAVGNLGLRLARYPEALDILDKLPRPLSPDQQYRLAQACWGAGQYKQSLEHFEYAADNAPQVHEISIALARAYVALGRDEHAIWVLERLPLGDQAELLAAIYRFDHDDLAGSAERIRGAGKEGDPLRQTALAGIALLQGDDAGAEALIRDLPDGGGWPARVESMRYARDHGPDARWFTTPVPMLETGLAAQAEDGLILEFGVQYGRSLNQIAVRSQGTVHGFDSFQGLPDSEGVFRAGSQAAPGGPTHLANNARLYTGLFQQTLPAFLAETDGLLSFVHMDCALASSTEQVLELLKPRMQSGTVLLFGDYLAYPGWQDGQYRAWQRFADAAGIRYEYLGFSPITETRALLRITGISA</sequence>
<dbReference type="Gene3D" id="3.40.50.150">
    <property type="entry name" value="Vaccinia Virus protein VP39"/>
    <property type="match status" value="1"/>
</dbReference>
<comment type="caution">
    <text evidence="1">The sequence shown here is derived from an EMBL/GenBank/DDBJ whole genome shotgun (WGS) entry which is preliminary data.</text>
</comment>
<proteinExistence type="predicted"/>
<dbReference type="Pfam" id="PF12895">
    <property type="entry name" value="ANAPC3"/>
    <property type="match status" value="1"/>
</dbReference>
<dbReference type="InterPro" id="IPR008884">
    <property type="entry name" value="TylF_MeTrfase"/>
</dbReference>
<dbReference type="AlphaFoldDB" id="A0AAP6JEC6"/>
<dbReference type="Gene3D" id="1.25.40.10">
    <property type="entry name" value="Tetratricopeptide repeat domain"/>
    <property type="match status" value="2"/>
</dbReference>
<dbReference type="Pfam" id="PF13578">
    <property type="entry name" value="Methyltransf_24"/>
    <property type="match status" value="1"/>
</dbReference>
<dbReference type="Pfam" id="PF14559">
    <property type="entry name" value="TPR_19"/>
    <property type="match status" value="1"/>
</dbReference>
<evidence type="ECO:0000313" key="2">
    <source>
        <dbReference type="Proteomes" id="UP001302316"/>
    </source>
</evidence>
<reference evidence="1 2" key="1">
    <citation type="submission" date="2023-12" db="EMBL/GenBank/DDBJ databases">
        <title>Whole-genome sequencing of halo(alkali)philic microorganisms from hypersaline lakes.</title>
        <authorList>
            <person name="Sorokin D.Y."/>
            <person name="Merkel A.Y."/>
            <person name="Messina E."/>
            <person name="Yakimov M."/>
        </authorList>
    </citation>
    <scope>NUCLEOTIDE SEQUENCE [LARGE SCALE GENOMIC DNA]</scope>
    <source>
        <strain evidence="1 2">AB-CW1</strain>
    </source>
</reference>
<dbReference type="SUPFAM" id="SSF48452">
    <property type="entry name" value="TPR-like"/>
    <property type="match status" value="1"/>
</dbReference>
<dbReference type="SUPFAM" id="SSF53335">
    <property type="entry name" value="S-adenosyl-L-methionine-dependent methyltransferases"/>
    <property type="match status" value="1"/>
</dbReference>